<proteinExistence type="predicted"/>
<feature type="coiled-coil region" evidence="1">
    <location>
        <begin position="326"/>
        <end position="353"/>
    </location>
</feature>
<evidence type="ECO:0000256" key="1">
    <source>
        <dbReference type="SAM" id="Coils"/>
    </source>
</evidence>
<keyword evidence="1" id="KW-0175">Coiled coil</keyword>
<sequence length="519" mass="57463">MEATANLVEEFIRACKGARCLAAATGFEGFLPDTLGKLPGELKAKLRKCLYGDGVTARANEQTEAPWQRKMVLHHDDMLRIKHECVFLRRLAKARRACTARCRAEALAKGTPEKRVANIDDPAMLRVMSDLVAFREACVPGTHYWLRNTMMGPRGLTDEEFAVVTRYRIGASEADHVVPDGVSINCACVQRDTTARGTVHIGGVSGVAHHLARCRCGKGSTIRAHNDVRDVLHAAITSAVSKSYVTQGLQNMDAFLERRSDRPRKATVAKGAYRDYERDSKEYKDACTEARYFRPDKDCVVGKEADLHAARVKKRYQLAHVWRSDIAGAVEGLEELRAEIEELALEAMMELRSDDESSDDMEATANLVEEFIRACKGARCLAAATGFEGFLPDTLGKLPGELKAKLRKCLYGDGVTARANEQTEAPWQRKMVLHHDDMLRIKHEYEEFAVVTRYRIGASEADHVVPDGVSINCACVQRDTTARGTVHIGGITSAVSKSYVTQGLQNMDAFLSSAVRMTR</sequence>
<evidence type="ECO:0000313" key="3">
    <source>
        <dbReference type="Proteomes" id="UP000322899"/>
    </source>
</evidence>
<reference evidence="2 3" key="1">
    <citation type="submission" date="2019-07" db="EMBL/GenBank/DDBJ databases">
        <title>Genomes of Cafeteria roenbergensis.</title>
        <authorList>
            <person name="Fischer M.G."/>
            <person name="Hackl T."/>
            <person name="Roman M."/>
        </authorList>
    </citation>
    <scope>NUCLEOTIDE SEQUENCE [LARGE SCALE GENOMIC DNA]</scope>
    <source>
        <strain evidence="2 3">E4-10P</strain>
    </source>
</reference>
<comment type="caution">
    <text evidence="2">The sequence shown here is derived from an EMBL/GenBank/DDBJ whole genome shotgun (WGS) entry which is preliminary data.</text>
</comment>
<evidence type="ECO:0000313" key="2">
    <source>
        <dbReference type="EMBL" id="KAA0164114.1"/>
    </source>
</evidence>
<organism evidence="2 3">
    <name type="scientific">Cafeteria roenbergensis</name>
    <name type="common">Marine flagellate</name>
    <dbReference type="NCBI Taxonomy" id="33653"/>
    <lineage>
        <taxon>Eukaryota</taxon>
        <taxon>Sar</taxon>
        <taxon>Stramenopiles</taxon>
        <taxon>Bigyra</taxon>
        <taxon>Opalozoa</taxon>
        <taxon>Bicosoecida</taxon>
        <taxon>Cafeteriaceae</taxon>
        <taxon>Cafeteria</taxon>
    </lineage>
</organism>
<dbReference type="EMBL" id="VLTO01000105">
    <property type="protein sequence ID" value="KAA0164114.1"/>
    <property type="molecule type" value="Genomic_DNA"/>
</dbReference>
<gene>
    <name evidence="2" type="ORF">FNF27_07832</name>
</gene>
<dbReference type="Proteomes" id="UP000322899">
    <property type="component" value="Unassembled WGS sequence"/>
</dbReference>
<dbReference type="AlphaFoldDB" id="A0A5A8DHL5"/>
<accession>A0A5A8DHL5</accession>
<protein>
    <submittedName>
        <fullName evidence="2">Uncharacterized protein</fullName>
    </submittedName>
</protein>
<name>A0A5A8DHL5_CAFRO</name>